<dbReference type="EMBL" id="LR796147">
    <property type="protein sequence ID" value="CAB4121458.1"/>
    <property type="molecule type" value="Genomic_DNA"/>
</dbReference>
<proteinExistence type="predicted"/>
<gene>
    <name evidence="1" type="ORF">UFOVP11_41</name>
</gene>
<reference evidence="1" key="1">
    <citation type="submission" date="2020-04" db="EMBL/GenBank/DDBJ databases">
        <authorList>
            <person name="Chiriac C."/>
            <person name="Salcher M."/>
            <person name="Ghai R."/>
            <person name="Kavagutti S V."/>
        </authorList>
    </citation>
    <scope>NUCLEOTIDE SEQUENCE</scope>
</reference>
<name>A0A6J5KHG0_9CAUD</name>
<protein>
    <recommendedName>
        <fullName evidence="2">2OGFeDO, oxygenase domain containing protein</fullName>
    </recommendedName>
</protein>
<evidence type="ECO:0000313" key="1">
    <source>
        <dbReference type="EMBL" id="CAB4121458.1"/>
    </source>
</evidence>
<dbReference type="Gene3D" id="3.60.130.30">
    <property type="match status" value="1"/>
</dbReference>
<accession>A0A6J5KHG0</accession>
<sequence>MRSVELIQVEHNVKIGDVCGDIEPNITEDTIFTVDGEPVGFYLKSISGKLLQYIEIANAELLSNRVPKMVMNRTSGEQGLTEKVKQFSTIIGSVPARPHMRRPYPSISSVHQEKSAQTFIKAMLLACKEAENVIQEITPTIFEKQKAIIEEKVPPKYRFGRLFTSSISNFNISAAFHRDAGNLEGCVNVIIAKKSHAKGGNTTVPDYSATMDSCDNSMLVYPAWRNVHGVTPIIPLREGGYRNSIVFYPLKAFNNAWDK</sequence>
<evidence type="ECO:0008006" key="2">
    <source>
        <dbReference type="Google" id="ProtNLM"/>
    </source>
</evidence>
<organism evidence="1">
    <name type="scientific">uncultured Caudovirales phage</name>
    <dbReference type="NCBI Taxonomy" id="2100421"/>
    <lineage>
        <taxon>Viruses</taxon>
        <taxon>Duplodnaviria</taxon>
        <taxon>Heunggongvirae</taxon>
        <taxon>Uroviricota</taxon>
        <taxon>Caudoviricetes</taxon>
        <taxon>Peduoviridae</taxon>
        <taxon>Maltschvirus</taxon>
        <taxon>Maltschvirus maltsch</taxon>
    </lineage>
</organism>